<evidence type="ECO:0008006" key="3">
    <source>
        <dbReference type="Google" id="ProtNLM"/>
    </source>
</evidence>
<evidence type="ECO:0000313" key="1">
    <source>
        <dbReference type="EMBL" id="KKK37438.1"/>
    </source>
</evidence>
<proteinExistence type="predicted"/>
<dbReference type="EMBL" id="LAYY01000014">
    <property type="protein sequence ID" value="KKK37438.1"/>
    <property type="molecule type" value="Genomic_DNA"/>
</dbReference>
<dbReference type="InterPro" id="IPR023393">
    <property type="entry name" value="START-like_dom_sf"/>
</dbReference>
<name>A0A0M2STI6_9BACI</name>
<gene>
    <name evidence="1" type="ORF">WQ57_13355</name>
</gene>
<dbReference type="Proteomes" id="UP000034166">
    <property type="component" value="Unassembled WGS sequence"/>
</dbReference>
<dbReference type="Pfam" id="PF10604">
    <property type="entry name" value="Polyketide_cyc2"/>
    <property type="match status" value="1"/>
</dbReference>
<evidence type="ECO:0000313" key="2">
    <source>
        <dbReference type="Proteomes" id="UP000034166"/>
    </source>
</evidence>
<accession>A0A0M2STI6</accession>
<dbReference type="InterPro" id="IPR019587">
    <property type="entry name" value="Polyketide_cyclase/dehydratase"/>
</dbReference>
<protein>
    <recommendedName>
        <fullName evidence="3">SRPBCC family protein</fullName>
    </recommendedName>
</protein>
<organism evidence="1 2">
    <name type="scientific">Mesobacillus campisalis</name>
    <dbReference type="NCBI Taxonomy" id="1408103"/>
    <lineage>
        <taxon>Bacteria</taxon>
        <taxon>Bacillati</taxon>
        <taxon>Bacillota</taxon>
        <taxon>Bacilli</taxon>
        <taxon>Bacillales</taxon>
        <taxon>Bacillaceae</taxon>
        <taxon>Mesobacillus</taxon>
    </lineage>
</organism>
<dbReference type="PATRIC" id="fig|1408103.3.peg.2997"/>
<dbReference type="OrthoDB" id="2360771at2"/>
<reference evidence="1 2" key="1">
    <citation type="submission" date="2015-04" db="EMBL/GenBank/DDBJ databases">
        <title>Taxonomic description and genome sequence of Bacillus campisalis sp. nov., a novel member of the genus Bacillus isolated from solar saltern.</title>
        <authorList>
            <person name="Mathan Kumar R."/>
            <person name="Kaur G."/>
            <person name="Kumar A."/>
            <person name="Singh N.K."/>
            <person name="Kaur N."/>
            <person name="Kumar N."/>
            <person name="Mayilraj S."/>
        </authorList>
    </citation>
    <scope>NUCLEOTIDE SEQUENCE [LARGE SCALE GENOMIC DNA]</scope>
    <source>
        <strain evidence="1 2">SA2-6</strain>
    </source>
</reference>
<dbReference type="Gene3D" id="3.30.530.20">
    <property type="match status" value="1"/>
</dbReference>
<dbReference type="RefSeq" id="WP_046524281.1">
    <property type="nucleotide sequence ID" value="NZ_LAYY01000014.1"/>
</dbReference>
<dbReference type="SUPFAM" id="SSF55961">
    <property type="entry name" value="Bet v1-like"/>
    <property type="match status" value="1"/>
</dbReference>
<keyword evidence="2" id="KW-1185">Reference proteome</keyword>
<sequence length="154" mass="18043">MKTWTKSIEINAPIEQIWTLLNGSLEQMQQIMPNVVENRPVKITEGKVGSIYRQKYKEGKRLEEYDVETLEYLAEPEHKMLKVGFTLAHMFEITALYELHKLNEEKTSFQYTVTNKPLKWFLKLFLVFASDKVVVEFLERVKKVAEGGKQQGMN</sequence>
<dbReference type="AlphaFoldDB" id="A0A0M2STI6"/>
<comment type="caution">
    <text evidence="1">The sequence shown here is derived from an EMBL/GenBank/DDBJ whole genome shotgun (WGS) entry which is preliminary data.</text>
</comment>